<dbReference type="Proteomes" id="UP000008206">
    <property type="component" value="Plasmid Cy782201"/>
</dbReference>
<dbReference type="AlphaFoldDB" id="E0ULJ8"/>
<dbReference type="EMBL" id="CP002199">
    <property type="protein sequence ID" value="ADN17828.1"/>
    <property type="molecule type" value="Genomic_DNA"/>
</dbReference>
<proteinExistence type="predicted"/>
<sequence>MTKTHLWPESTVETDGITTVSVTIETPDNNKNILCYQIPAEHSSLLTPNCDPFVAAVIFLAMSQKTDLVIHGEVSPSLLRNLEEFQAVWSCWRPNRYRPVAMTAEVEREPLITDRPQKAISAFSGGLDSCFTAFRHSQGKCGRSQRPLQAGLMVQGFDIPLSESEAFERAAQKSKLMLNSLGLELITMKTNFREFLGKSKIWEDVHGAAVASGLMLLQGGYSIGLIPSSDPYNAIDISWGWGSNPLTDPLLSSDSFNIFHDGGAFSRPAKLELVAQWPEALENLRVCWEGKQKDRNCGYCEKCVQAILTFRVLGLDLPPCFDNDVTNEEISRVLKKDLLIEYAPILAFAQAASLSDSWVTILREFVIANAVTEEQPLCATHPYTCLRCARMNSLAGSSR</sequence>
<evidence type="ECO:0000313" key="1">
    <source>
        <dbReference type="EMBL" id="ADN17828.1"/>
    </source>
</evidence>
<keyword evidence="1" id="KW-0614">Plasmid</keyword>
<name>E0ULJ8_GLOV7</name>
<geneLocation type="plasmid" evidence="1 2">
    <name>Cy782201</name>
</geneLocation>
<evidence type="ECO:0000313" key="2">
    <source>
        <dbReference type="Proteomes" id="UP000008206"/>
    </source>
</evidence>
<reference evidence="2" key="1">
    <citation type="journal article" date="2011" name="MBio">
        <title>Novel metabolic attributes of the genus Cyanothece, comprising a group of unicellular nitrogen-fixing Cyanobacteria.</title>
        <authorList>
            <person name="Bandyopadhyay A."/>
            <person name="Elvitigala T."/>
            <person name="Welsh E."/>
            <person name="Stockel J."/>
            <person name="Liberton M."/>
            <person name="Min H."/>
            <person name="Sherman L.A."/>
            <person name="Pakrasi H.B."/>
        </authorList>
    </citation>
    <scope>NUCLEOTIDE SEQUENCE [LARGE SCALE GENOMIC DNA]</scope>
    <source>
        <strain evidence="2">PCC 7822</strain>
        <plasmid evidence="2">Cy782201</plasmid>
    </source>
</reference>
<accession>E0ULJ8</accession>
<dbReference type="KEGG" id="cyj:Cyan7822_5980"/>
<protein>
    <submittedName>
        <fullName evidence="1">Uncharacterized protein</fullName>
    </submittedName>
</protein>
<organism evidence="1 2">
    <name type="scientific">Gloeothece verrucosa (strain PCC 7822)</name>
    <name type="common">Cyanothece sp. (strain PCC 7822)</name>
    <dbReference type="NCBI Taxonomy" id="497965"/>
    <lineage>
        <taxon>Bacteria</taxon>
        <taxon>Bacillati</taxon>
        <taxon>Cyanobacteriota</taxon>
        <taxon>Cyanophyceae</taxon>
        <taxon>Oscillatoriophycideae</taxon>
        <taxon>Chroococcales</taxon>
        <taxon>Aphanothecaceae</taxon>
        <taxon>Gloeothece</taxon>
        <taxon>Gloeothece verrucosa</taxon>
    </lineage>
</organism>
<keyword evidence="2" id="KW-1185">Reference proteome</keyword>
<dbReference type="HOGENOM" id="CLU_045822_0_0_3"/>
<dbReference type="OrthoDB" id="396512at2"/>
<dbReference type="RefSeq" id="WP_013334578.1">
    <property type="nucleotide sequence ID" value="NC_014533.1"/>
</dbReference>
<gene>
    <name evidence="1" type="ordered locus">Cyan7822_5980</name>
</gene>